<dbReference type="PRINTS" id="PR00069">
    <property type="entry name" value="ALDKETRDTASE"/>
</dbReference>
<dbReference type="PANTHER" id="PTHR11732">
    <property type="entry name" value="ALDO/KETO REDUCTASE"/>
    <property type="match status" value="1"/>
</dbReference>
<keyword evidence="5" id="KW-1185">Reference proteome</keyword>
<evidence type="ECO:0000313" key="5">
    <source>
        <dbReference type="Proteomes" id="UP000076738"/>
    </source>
</evidence>
<reference evidence="4 5" key="1">
    <citation type="journal article" date="2016" name="Mol. Biol. Evol.">
        <title>Comparative Genomics of Early-Diverging Mushroom-Forming Fungi Provides Insights into the Origins of Lignocellulose Decay Capabilities.</title>
        <authorList>
            <person name="Nagy L.G."/>
            <person name="Riley R."/>
            <person name="Tritt A."/>
            <person name="Adam C."/>
            <person name="Daum C."/>
            <person name="Floudas D."/>
            <person name="Sun H."/>
            <person name="Yadav J.S."/>
            <person name="Pangilinan J."/>
            <person name="Larsson K.H."/>
            <person name="Matsuura K."/>
            <person name="Barry K."/>
            <person name="Labutti K."/>
            <person name="Kuo R."/>
            <person name="Ohm R.A."/>
            <person name="Bhattacharya S.S."/>
            <person name="Shirouzu T."/>
            <person name="Yoshinaga Y."/>
            <person name="Martin F.M."/>
            <person name="Grigoriev I.V."/>
            <person name="Hibbett D.S."/>
        </authorList>
    </citation>
    <scope>NUCLEOTIDE SEQUENCE [LARGE SCALE GENOMIC DNA]</scope>
    <source>
        <strain evidence="4 5">TUFC12733</strain>
    </source>
</reference>
<evidence type="ECO:0000256" key="1">
    <source>
        <dbReference type="PIRSR" id="PIRSR000097-1"/>
    </source>
</evidence>
<dbReference type="InterPro" id="IPR036812">
    <property type="entry name" value="NAD(P)_OxRdtase_dom_sf"/>
</dbReference>
<evidence type="ECO:0000259" key="3">
    <source>
        <dbReference type="Pfam" id="PF00248"/>
    </source>
</evidence>
<dbReference type="InterPro" id="IPR020471">
    <property type="entry name" value="AKR"/>
</dbReference>
<dbReference type="InterPro" id="IPR023210">
    <property type="entry name" value="NADP_OxRdtase_dom"/>
</dbReference>
<feature type="active site" description="Proton donor" evidence="1">
    <location>
        <position position="37"/>
    </location>
</feature>
<dbReference type="Pfam" id="PF00248">
    <property type="entry name" value="Aldo_ket_red"/>
    <property type="match status" value="1"/>
</dbReference>
<dbReference type="EMBL" id="KV417332">
    <property type="protein sequence ID" value="KZO90912.1"/>
    <property type="molecule type" value="Genomic_DNA"/>
</dbReference>
<dbReference type="PROSITE" id="PS00062">
    <property type="entry name" value="ALDOKETO_REDUCTASE_2"/>
    <property type="match status" value="1"/>
</dbReference>
<gene>
    <name evidence="4" type="ORF">CALVIDRAFT_551475</name>
</gene>
<dbReference type="Proteomes" id="UP000076738">
    <property type="component" value="Unassembled WGS sequence"/>
</dbReference>
<protein>
    <submittedName>
        <fullName evidence="4">Aldo/keto reductase</fullName>
    </submittedName>
</protein>
<dbReference type="AlphaFoldDB" id="A0A167GU80"/>
<dbReference type="STRING" id="1330018.A0A167GU80"/>
<organism evidence="4 5">
    <name type="scientific">Calocera viscosa (strain TUFC12733)</name>
    <dbReference type="NCBI Taxonomy" id="1330018"/>
    <lineage>
        <taxon>Eukaryota</taxon>
        <taxon>Fungi</taxon>
        <taxon>Dikarya</taxon>
        <taxon>Basidiomycota</taxon>
        <taxon>Agaricomycotina</taxon>
        <taxon>Dacrymycetes</taxon>
        <taxon>Dacrymycetales</taxon>
        <taxon>Dacrymycetaceae</taxon>
        <taxon>Calocera</taxon>
    </lineage>
</organism>
<dbReference type="SUPFAM" id="SSF51430">
    <property type="entry name" value="NAD(P)-linked oxidoreductase"/>
    <property type="match status" value="1"/>
</dbReference>
<dbReference type="InterPro" id="IPR018170">
    <property type="entry name" value="Aldo/ket_reductase_CS"/>
</dbReference>
<feature type="site" description="Lowers pKa of active site Tyr" evidence="2">
    <location>
        <position position="62"/>
    </location>
</feature>
<dbReference type="PIRSF" id="PIRSF000097">
    <property type="entry name" value="AKR"/>
    <property type="match status" value="1"/>
</dbReference>
<feature type="domain" description="NADP-dependent oxidoreductase" evidence="3">
    <location>
        <begin position="4"/>
        <end position="185"/>
    </location>
</feature>
<dbReference type="GO" id="GO:0016491">
    <property type="term" value="F:oxidoreductase activity"/>
    <property type="evidence" value="ECO:0007669"/>
    <property type="project" value="InterPro"/>
</dbReference>
<dbReference type="OrthoDB" id="416253at2759"/>
<proteinExistence type="predicted"/>
<accession>A0A167GU80</accession>
<sequence length="262" mass="28468">MAHIGLGTWQSEPHQVERAVEHALKVGYRHVDAAVIYGNQPEVAEGIRCSGVPRSELFIVSKLWCNSHRPGLVEADLDNTLKQLGTDYLGLPSKAGKGNKVVIDTEAPGIAKTWGAMVKLLETKKVKAIGVSNFTVEHLEILAKESNLIPAVNQVEAHSLLLQDELLTCCTQKCIHLTAYSRLGQNINGHRPVIQHPKVLQVAEQAGTSPAQRVSVIPQSVTPSRIETNFAQLKLSSADAEAISSIVKTDGRTRFNVPFVGH</sequence>
<evidence type="ECO:0000313" key="4">
    <source>
        <dbReference type="EMBL" id="KZO90912.1"/>
    </source>
</evidence>
<dbReference type="Gene3D" id="3.20.20.100">
    <property type="entry name" value="NADP-dependent oxidoreductase domain"/>
    <property type="match status" value="1"/>
</dbReference>
<name>A0A167GU80_CALVF</name>
<evidence type="ECO:0000256" key="2">
    <source>
        <dbReference type="PIRSR" id="PIRSR000097-3"/>
    </source>
</evidence>